<reference evidence="2 3" key="1">
    <citation type="submission" date="2014-04" db="EMBL/GenBank/DDBJ databases">
        <authorList>
            <consortium name="DOE Joint Genome Institute"/>
            <person name="Kuo A."/>
            <person name="Girlanda M."/>
            <person name="Perotto S."/>
            <person name="Kohler A."/>
            <person name="Nagy L.G."/>
            <person name="Floudas D."/>
            <person name="Copeland A."/>
            <person name="Barry K.W."/>
            <person name="Cichocki N."/>
            <person name="Veneault-Fourrey C."/>
            <person name="LaButti K."/>
            <person name="Lindquist E.A."/>
            <person name="Lipzen A."/>
            <person name="Lundell T."/>
            <person name="Morin E."/>
            <person name="Murat C."/>
            <person name="Sun H."/>
            <person name="Tunlid A."/>
            <person name="Henrissat B."/>
            <person name="Grigoriev I.V."/>
            <person name="Hibbett D.S."/>
            <person name="Martin F."/>
            <person name="Nordberg H.P."/>
            <person name="Cantor M.N."/>
            <person name="Hua S.X."/>
        </authorList>
    </citation>
    <scope>NUCLEOTIDE SEQUENCE [LARGE SCALE GENOMIC DNA]</scope>
    <source>
        <strain evidence="2 3">MUT 4182</strain>
    </source>
</reference>
<evidence type="ECO:0000313" key="3">
    <source>
        <dbReference type="Proteomes" id="UP000054248"/>
    </source>
</evidence>
<sequence length="122" mass="13413">MATSTEDIRMPSTSSAQYYDPPSGIQRRAGHTRNQSSMFSFGGAPTIASGISQTVPLIAHGAPHTRDTTYATLVPQPTDEEYRRAYTYPNETLQPHFTRKHVTLISISEAHFHLAIVPTVGN</sequence>
<keyword evidence="3" id="KW-1185">Reference proteome</keyword>
<dbReference type="Proteomes" id="UP000054248">
    <property type="component" value="Unassembled WGS sequence"/>
</dbReference>
<proteinExistence type="predicted"/>
<dbReference type="EMBL" id="KN823033">
    <property type="protein sequence ID" value="KIO25893.1"/>
    <property type="molecule type" value="Genomic_DNA"/>
</dbReference>
<evidence type="ECO:0000313" key="2">
    <source>
        <dbReference type="EMBL" id="KIO25893.1"/>
    </source>
</evidence>
<dbReference type="AlphaFoldDB" id="A0A0C3KWU3"/>
<feature type="compositionally biased region" description="Polar residues" evidence="1">
    <location>
        <begin position="1"/>
        <end position="17"/>
    </location>
</feature>
<dbReference type="OrthoDB" id="10344005at2759"/>
<gene>
    <name evidence="2" type="ORF">M407DRAFT_24747</name>
</gene>
<feature type="region of interest" description="Disordered" evidence="1">
    <location>
        <begin position="1"/>
        <end position="41"/>
    </location>
</feature>
<dbReference type="HOGENOM" id="CLU_2135368_0_0_1"/>
<name>A0A0C3KWU3_9AGAM</name>
<accession>A0A0C3KWU3</accession>
<organism evidence="2 3">
    <name type="scientific">Tulasnella calospora MUT 4182</name>
    <dbReference type="NCBI Taxonomy" id="1051891"/>
    <lineage>
        <taxon>Eukaryota</taxon>
        <taxon>Fungi</taxon>
        <taxon>Dikarya</taxon>
        <taxon>Basidiomycota</taxon>
        <taxon>Agaricomycotina</taxon>
        <taxon>Agaricomycetes</taxon>
        <taxon>Cantharellales</taxon>
        <taxon>Tulasnellaceae</taxon>
        <taxon>Tulasnella</taxon>
    </lineage>
</organism>
<evidence type="ECO:0000256" key="1">
    <source>
        <dbReference type="SAM" id="MobiDB-lite"/>
    </source>
</evidence>
<protein>
    <submittedName>
        <fullName evidence="2">Uncharacterized protein</fullName>
    </submittedName>
</protein>
<reference evidence="3" key="2">
    <citation type="submission" date="2015-01" db="EMBL/GenBank/DDBJ databases">
        <title>Evolutionary Origins and Diversification of the Mycorrhizal Mutualists.</title>
        <authorList>
            <consortium name="DOE Joint Genome Institute"/>
            <consortium name="Mycorrhizal Genomics Consortium"/>
            <person name="Kohler A."/>
            <person name="Kuo A."/>
            <person name="Nagy L.G."/>
            <person name="Floudas D."/>
            <person name="Copeland A."/>
            <person name="Barry K.W."/>
            <person name="Cichocki N."/>
            <person name="Veneault-Fourrey C."/>
            <person name="LaButti K."/>
            <person name="Lindquist E.A."/>
            <person name="Lipzen A."/>
            <person name="Lundell T."/>
            <person name="Morin E."/>
            <person name="Murat C."/>
            <person name="Riley R."/>
            <person name="Ohm R."/>
            <person name="Sun H."/>
            <person name="Tunlid A."/>
            <person name="Henrissat B."/>
            <person name="Grigoriev I.V."/>
            <person name="Hibbett D.S."/>
            <person name="Martin F."/>
        </authorList>
    </citation>
    <scope>NUCLEOTIDE SEQUENCE [LARGE SCALE GENOMIC DNA]</scope>
    <source>
        <strain evidence="3">MUT 4182</strain>
    </source>
</reference>